<dbReference type="EC" id="2.3.2.27" evidence="4"/>
<evidence type="ECO:0000313" key="13">
    <source>
        <dbReference type="EMBL" id="ONI10430.1"/>
    </source>
</evidence>
<proteinExistence type="predicted"/>
<evidence type="ECO:0000259" key="12">
    <source>
        <dbReference type="Pfam" id="PF25333"/>
    </source>
</evidence>
<keyword evidence="7" id="KW-0833">Ubl conjugation pathway</keyword>
<dbReference type="InterPro" id="IPR021319">
    <property type="entry name" value="DUF2921"/>
</dbReference>
<name>A0A251PHA9_PRUPE</name>
<evidence type="ECO:0000256" key="8">
    <source>
        <dbReference type="ARBA" id="ARBA00022989"/>
    </source>
</evidence>
<evidence type="ECO:0000256" key="10">
    <source>
        <dbReference type="SAM" id="Phobius"/>
    </source>
</evidence>
<evidence type="ECO:0000256" key="4">
    <source>
        <dbReference type="ARBA" id="ARBA00012483"/>
    </source>
</evidence>
<keyword evidence="14" id="KW-1185">Reference proteome</keyword>
<dbReference type="EMBL" id="CM007654">
    <property type="protein sequence ID" value="ONI10430.1"/>
    <property type="molecule type" value="Genomic_DNA"/>
</dbReference>
<dbReference type="Proteomes" id="UP000006882">
    <property type="component" value="Chromosome G4"/>
</dbReference>
<feature type="domain" description="DUF2921" evidence="12">
    <location>
        <begin position="460"/>
        <end position="634"/>
    </location>
</feature>
<evidence type="ECO:0000313" key="14">
    <source>
        <dbReference type="Proteomes" id="UP000006882"/>
    </source>
</evidence>
<dbReference type="Gramene" id="ONI10430">
    <property type="protein sequence ID" value="ONI10430"/>
    <property type="gene ID" value="PRUPE_4G047300"/>
</dbReference>
<keyword evidence="9 10" id="KW-0472">Membrane</keyword>
<feature type="transmembrane region" description="Helical" evidence="10">
    <location>
        <begin position="684"/>
        <end position="706"/>
    </location>
</feature>
<evidence type="ECO:0000256" key="9">
    <source>
        <dbReference type="ARBA" id="ARBA00023136"/>
    </source>
</evidence>
<evidence type="ECO:0000256" key="7">
    <source>
        <dbReference type="ARBA" id="ARBA00022786"/>
    </source>
</evidence>
<reference evidence="13 14" key="1">
    <citation type="journal article" date="2013" name="Nat. Genet.">
        <title>The high-quality draft genome of peach (Prunus persica) identifies unique patterns of genetic diversity, domestication and genome evolution.</title>
        <authorList>
            <consortium name="International Peach Genome Initiative"/>
            <person name="Verde I."/>
            <person name="Abbott A.G."/>
            <person name="Scalabrin S."/>
            <person name="Jung S."/>
            <person name="Shu S."/>
            <person name="Marroni F."/>
            <person name="Zhebentyayeva T."/>
            <person name="Dettori M.T."/>
            <person name="Grimwood J."/>
            <person name="Cattonaro F."/>
            <person name="Zuccolo A."/>
            <person name="Rossini L."/>
            <person name="Jenkins J."/>
            <person name="Vendramin E."/>
            <person name="Meisel L.A."/>
            <person name="Decroocq V."/>
            <person name="Sosinski B."/>
            <person name="Prochnik S."/>
            <person name="Mitros T."/>
            <person name="Policriti A."/>
            <person name="Cipriani G."/>
            <person name="Dondini L."/>
            <person name="Ficklin S."/>
            <person name="Goodstein D.M."/>
            <person name="Xuan P."/>
            <person name="Del Fabbro C."/>
            <person name="Aramini V."/>
            <person name="Copetti D."/>
            <person name="Gonzalez S."/>
            <person name="Horner D.S."/>
            <person name="Falchi R."/>
            <person name="Lucas S."/>
            <person name="Mica E."/>
            <person name="Maldonado J."/>
            <person name="Lazzari B."/>
            <person name="Bielenberg D."/>
            <person name="Pirona R."/>
            <person name="Miculan M."/>
            <person name="Barakat A."/>
            <person name="Testolin R."/>
            <person name="Stella A."/>
            <person name="Tartarini S."/>
            <person name="Tonutti P."/>
            <person name="Arus P."/>
            <person name="Orellana A."/>
            <person name="Wells C."/>
            <person name="Main D."/>
            <person name="Vizzotto G."/>
            <person name="Silva H."/>
            <person name="Salamini F."/>
            <person name="Schmutz J."/>
            <person name="Morgante M."/>
            <person name="Rokhsar D.S."/>
        </authorList>
    </citation>
    <scope>NUCLEOTIDE SEQUENCE [LARGE SCALE GENOMIC DNA]</scope>
    <source>
        <strain evidence="14">cv. Nemared</strain>
    </source>
</reference>
<dbReference type="PANTHER" id="PTHR33389">
    <property type="entry name" value="FAMILY PROTEIN, PUTATIVE (DUF2921)-RELATED"/>
    <property type="match status" value="1"/>
</dbReference>
<evidence type="ECO:0000256" key="1">
    <source>
        <dbReference type="ARBA" id="ARBA00000900"/>
    </source>
</evidence>
<feature type="domain" description="DUF2921" evidence="12">
    <location>
        <begin position="292"/>
        <end position="429"/>
    </location>
</feature>
<feature type="transmembrane region" description="Helical" evidence="10">
    <location>
        <begin position="776"/>
        <end position="794"/>
    </location>
</feature>
<evidence type="ECO:0000256" key="2">
    <source>
        <dbReference type="ARBA" id="ARBA00004127"/>
    </source>
</evidence>
<sequence length="960" mass="108844">MESNSSSSSSAPLHKSRVRIHTISPTRSLLLFFFLFFCINFTTTASNSITQSSDSETLYSKHCNDVVPKSDTDPTRWFVTNLSIQDIGFRNGYFTGGDQLFKQNLKTSEVDDLKALSFVPSDVGKTLTESVFKVRATLHLRDYSIFHNSTRRNLRLVYFKGPRSHFRKGLLNFRLDGYYSESSKKLCMVGNGGSGNLRPLSVVLKLNYPRSSSIYDSLITGTLESLSDKHDGDYFEPLLMLGLYQSSSYEYKLAGKDSENGCLRGDDRGENLGVGKSKRGLCMLLGKLHESFELEYGSDCGSVNCNPLGGNAGYVSSFVYYGTRCADGRKMQMLLGFPNSSYYGIKFPFDPHTTFITEGAWDEKENRLCAVACRILNFTESLTYAFVGDCSTKFSLRLPTKLSLWNRSTVVGEMWSIKEVNDSGYFAKIGFHTLSGWLMKLLDFKYEYSENDDMRKTCAEKKAGRGKGKIYPDEFSVDMKFGMTVRNSKGQQASGYSSPLFVEDERVYGRRFWDKLPQTESSMQLNQSHTHSSPMNVSYKLFFISDFGFRHDVFPSKAELSAEGIYDRDYGNLCMIGCRHVPVKNKTLIKQDMLDCAIKIIVHFSPLDTKDGQNVKGTIESTRGKLDPLYFEPIEFSSNSIYTSQAAASISRIDFEISMVLISNTLACVFVGLQLLFVKKHPDVLPFVSIVMLIVLSLGYMIPLLVNFEALFVPNKHHSQQDTFLGTGGWLQVNEVVVRVLMMVSLLLQLRLLQLTWSSRQGHGNQKSLRDSERKVLYATLPLYIAGALIVWFVNLRKNAYQRSHRPFQRPHRMAYRVSTLHHLAYQQHSLREDLSSYAGLVLDSFLLPQILFNLFLNSGEKTLACAFYLGTTVIRLLPHAYDLYRAQTGTWFLDLSYIYANHKMDFYSTAWNIIIPCGGLLFAAIIFLQQRFGGRFILPKRFSLTSVYEKVPVISNEEL</sequence>
<evidence type="ECO:0000256" key="6">
    <source>
        <dbReference type="ARBA" id="ARBA00022692"/>
    </source>
</evidence>
<keyword evidence="6 10" id="KW-0812">Transmembrane</keyword>
<keyword evidence="5" id="KW-0808">Transferase</keyword>
<comment type="pathway">
    <text evidence="3">Protein modification; protein ubiquitination.</text>
</comment>
<dbReference type="eggNOG" id="ENOG502QS79">
    <property type="taxonomic scope" value="Eukaryota"/>
</dbReference>
<dbReference type="Pfam" id="PF11145">
    <property type="entry name" value="DUF2921"/>
    <property type="match status" value="1"/>
</dbReference>
<dbReference type="PANTHER" id="PTHR33389:SF22">
    <property type="entry name" value="FAMILY PROTEIN, PUTATIVE (DUF2921)-RELATED"/>
    <property type="match status" value="1"/>
</dbReference>
<dbReference type="GO" id="GO:0012505">
    <property type="term" value="C:endomembrane system"/>
    <property type="evidence" value="ECO:0007669"/>
    <property type="project" value="UniProtKB-SubCell"/>
</dbReference>
<accession>A0A251PHA9</accession>
<keyword evidence="8 10" id="KW-1133">Transmembrane helix</keyword>
<dbReference type="OrthoDB" id="607498at2759"/>
<dbReference type="InterPro" id="IPR057425">
    <property type="entry name" value="DUF2921_N"/>
</dbReference>
<feature type="transmembrane region" description="Helical" evidence="10">
    <location>
        <begin position="657"/>
        <end position="677"/>
    </location>
</feature>
<evidence type="ECO:0000256" key="5">
    <source>
        <dbReference type="ARBA" id="ARBA00022679"/>
    </source>
</evidence>
<comment type="subcellular location">
    <subcellularLocation>
        <location evidence="2">Endomembrane system</location>
        <topology evidence="2">Multi-pass membrane protein</topology>
    </subcellularLocation>
</comment>
<evidence type="ECO:0000256" key="3">
    <source>
        <dbReference type="ARBA" id="ARBA00004906"/>
    </source>
</evidence>
<dbReference type="GO" id="GO:0061630">
    <property type="term" value="F:ubiquitin protein ligase activity"/>
    <property type="evidence" value="ECO:0007669"/>
    <property type="project" value="UniProtKB-EC"/>
</dbReference>
<dbReference type="STRING" id="3760.A0A251PHA9"/>
<organism evidence="13 14">
    <name type="scientific">Prunus persica</name>
    <name type="common">Peach</name>
    <name type="synonym">Amygdalus persica</name>
    <dbReference type="NCBI Taxonomy" id="3760"/>
    <lineage>
        <taxon>Eukaryota</taxon>
        <taxon>Viridiplantae</taxon>
        <taxon>Streptophyta</taxon>
        <taxon>Embryophyta</taxon>
        <taxon>Tracheophyta</taxon>
        <taxon>Spermatophyta</taxon>
        <taxon>Magnoliopsida</taxon>
        <taxon>eudicotyledons</taxon>
        <taxon>Gunneridae</taxon>
        <taxon>Pentapetalae</taxon>
        <taxon>rosids</taxon>
        <taxon>fabids</taxon>
        <taxon>Rosales</taxon>
        <taxon>Rosaceae</taxon>
        <taxon>Amygdaloideae</taxon>
        <taxon>Amygdaleae</taxon>
        <taxon>Prunus</taxon>
    </lineage>
</organism>
<feature type="domain" description="DUF2921" evidence="12">
    <location>
        <begin position="59"/>
        <end position="238"/>
    </location>
</feature>
<comment type="catalytic activity">
    <reaction evidence="1">
        <text>S-ubiquitinyl-[E2 ubiquitin-conjugating enzyme]-L-cysteine + [acceptor protein]-L-lysine = [E2 ubiquitin-conjugating enzyme]-L-cysteine + N(6)-ubiquitinyl-[acceptor protein]-L-lysine.</text>
        <dbReference type="EC" id="2.3.2.27"/>
    </reaction>
</comment>
<dbReference type="Pfam" id="PF25333">
    <property type="entry name" value="DUF2921_N"/>
    <property type="match status" value="3"/>
</dbReference>
<gene>
    <name evidence="13" type="ORF">PRUPE_4G047300</name>
</gene>
<feature type="domain" description="SWEET-like" evidence="11">
    <location>
        <begin position="646"/>
        <end position="943"/>
    </location>
</feature>
<dbReference type="AlphaFoldDB" id="A0A251PHA9"/>
<protein>
    <recommendedName>
        <fullName evidence="4">RING-type E3 ubiquitin transferase</fullName>
        <ecNumber evidence="4">2.3.2.27</ecNumber>
    </recommendedName>
</protein>
<evidence type="ECO:0000259" key="11">
    <source>
        <dbReference type="Pfam" id="PF11145"/>
    </source>
</evidence>
<feature type="transmembrane region" description="Helical" evidence="10">
    <location>
        <begin position="910"/>
        <end position="929"/>
    </location>
</feature>